<evidence type="ECO:0000313" key="3">
    <source>
        <dbReference type="EMBL" id="MYZ47637.1"/>
    </source>
</evidence>
<feature type="transmembrane region" description="Helical" evidence="2">
    <location>
        <begin position="47"/>
        <end position="67"/>
    </location>
</feature>
<proteinExistence type="predicted"/>
<keyword evidence="2" id="KW-0812">Transmembrane</keyword>
<dbReference type="OrthoDB" id="7873824at2"/>
<dbReference type="Pfam" id="PF06835">
    <property type="entry name" value="LptC"/>
    <property type="match status" value="1"/>
</dbReference>
<comment type="caution">
    <text evidence="3">The sequence shown here is derived from an EMBL/GenBank/DDBJ whole genome shotgun (WGS) entry which is preliminary data.</text>
</comment>
<protein>
    <submittedName>
        <fullName evidence="3">LPS export ABC transporter periplasmic protein LptC</fullName>
    </submittedName>
</protein>
<dbReference type="InterPro" id="IPR026265">
    <property type="entry name" value="LptC"/>
</dbReference>
<evidence type="ECO:0000313" key="4">
    <source>
        <dbReference type="Proteomes" id="UP000773614"/>
    </source>
</evidence>
<dbReference type="GO" id="GO:0005886">
    <property type="term" value="C:plasma membrane"/>
    <property type="evidence" value="ECO:0007669"/>
    <property type="project" value="InterPro"/>
</dbReference>
<evidence type="ECO:0000256" key="1">
    <source>
        <dbReference type="SAM" id="MobiDB-lite"/>
    </source>
</evidence>
<name>A0A964T535_9HYPH</name>
<dbReference type="Gene3D" id="2.60.450.10">
    <property type="entry name" value="Lipopolysaccharide (LPS) transport protein A like domain"/>
    <property type="match status" value="1"/>
</dbReference>
<reference evidence="3" key="1">
    <citation type="submission" date="2019-03" db="EMBL/GenBank/DDBJ databases">
        <title>Afifella sp. nov., isolated from activated sludge.</title>
        <authorList>
            <person name="Li Q."/>
            <person name="Liu Y."/>
        </authorList>
    </citation>
    <scope>NUCLEOTIDE SEQUENCE</scope>
    <source>
        <strain evidence="3">L72</strain>
    </source>
</reference>
<gene>
    <name evidence="3" type="primary">lptC</name>
    <name evidence="3" type="ORF">E4O86_07915</name>
</gene>
<dbReference type="GO" id="GO:0015221">
    <property type="term" value="F:lipopolysaccharide transmembrane transporter activity"/>
    <property type="evidence" value="ECO:0007669"/>
    <property type="project" value="InterPro"/>
</dbReference>
<keyword evidence="2" id="KW-0472">Membrane</keyword>
<accession>A0A964T535</accession>
<evidence type="ECO:0000256" key="2">
    <source>
        <dbReference type="SAM" id="Phobius"/>
    </source>
</evidence>
<organism evidence="3 4">
    <name type="scientific">Propylenella binzhouense</name>
    <dbReference type="NCBI Taxonomy" id="2555902"/>
    <lineage>
        <taxon>Bacteria</taxon>
        <taxon>Pseudomonadati</taxon>
        <taxon>Pseudomonadota</taxon>
        <taxon>Alphaproteobacteria</taxon>
        <taxon>Hyphomicrobiales</taxon>
        <taxon>Propylenellaceae</taxon>
        <taxon>Propylenella</taxon>
    </lineage>
</organism>
<dbReference type="EMBL" id="SPKJ01000018">
    <property type="protein sequence ID" value="MYZ47637.1"/>
    <property type="molecule type" value="Genomic_DNA"/>
</dbReference>
<sequence>MDWQADGTMAAPSIGAPWQTTKETRRRLQRFRAARRHSRLVRILRRLLPVSGVLVIVAIGLAVRLAAPGDFDVSVARTTVTRNSVIMENPRLSGFDRFNREYTVTADTATQLLSAPDEVVLDGINAHLILPGRGTADVIAAAGTFNNAQSKLDLRNGVEVRSSEGYALHMQDADIDMKGGTLATSKPVRIEYQDSVTVAEGLHVSEGGEVIVLDGNVRTNLMPPKRAAATGTGETEEPQPGDRE</sequence>
<feature type="compositionally biased region" description="Acidic residues" evidence="1">
    <location>
        <begin position="234"/>
        <end position="244"/>
    </location>
</feature>
<dbReference type="Proteomes" id="UP000773614">
    <property type="component" value="Unassembled WGS sequence"/>
</dbReference>
<dbReference type="AlphaFoldDB" id="A0A964T535"/>
<keyword evidence="2" id="KW-1133">Transmembrane helix</keyword>
<feature type="region of interest" description="Disordered" evidence="1">
    <location>
        <begin position="222"/>
        <end position="244"/>
    </location>
</feature>
<dbReference type="InterPro" id="IPR010664">
    <property type="entry name" value="LipoPS_assembly_LptC-rel"/>
</dbReference>
<dbReference type="RefSeq" id="WP_161139985.1">
    <property type="nucleotide sequence ID" value="NZ_SPKJ01000018.1"/>
</dbReference>
<keyword evidence="4" id="KW-1185">Reference proteome</keyword>
<dbReference type="NCBIfam" id="TIGR04409">
    <property type="entry name" value="LptC_YrbK"/>
    <property type="match status" value="1"/>
</dbReference>